<keyword evidence="4 6" id="KW-0067">ATP-binding</keyword>
<feature type="domain" description="ABC transporter" evidence="5">
    <location>
        <begin position="5"/>
        <end position="237"/>
    </location>
</feature>
<dbReference type="PROSITE" id="PS00211">
    <property type="entry name" value="ABC_TRANSPORTER_1"/>
    <property type="match status" value="1"/>
</dbReference>
<evidence type="ECO:0000313" key="6">
    <source>
        <dbReference type="EMBL" id="GGJ94657.1"/>
    </source>
</evidence>
<comment type="similarity">
    <text evidence="1">Belongs to the ABC transporter superfamily.</text>
</comment>
<dbReference type="SMART" id="SM00382">
    <property type="entry name" value="AAA"/>
    <property type="match status" value="1"/>
</dbReference>
<evidence type="ECO:0000256" key="4">
    <source>
        <dbReference type="ARBA" id="ARBA00022840"/>
    </source>
</evidence>
<organism evidence="6 7">
    <name type="scientific">Streptomyces camponoticapitis</name>
    <dbReference type="NCBI Taxonomy" id="1616125"/>
    <lineage>
        <taxon>Bacteria</taxon>
        <taxon>Bacillati</taxon>
        <taxon>Actinomycetota</taxon>
        <taxon>Actinomycetes</taxon>
        <taxon>Kitasatosporales</taxon>
        <taxon>Streptomycetaceae</taxon>
        <taxon>Streptomyces</taxon>
    </lineage>
</organism>
<name>A0ABQ2E596_9ACTN</name>
<dbReference type="PANTHER" id="PTHR43335:SF4">
    <property type="entry name" value="ABC TRANSPORTER, ATP-BINDING PROTEIN"/>
    <property type="match status" value="1"/>
</dbReference>
<dbReference type="Gene3D" id="3.40.50.300">
    <property type="entry name" value="P-loop containing nucleotide triphosphate hydrolases"/>
    <property type="match status" value="1"/>
</dbReference>
<dbReference type="InterPro" id="IPR027417">
    <property type="entry name" value="P-loop_NTPase"/>
</dbReference>
<comment type="caution">
    <text evidence="6">The sequence shown here is derived from an EMBL/GenBank/DDBJ whole genome shotgun (WGS) entry which is preliminary data.</text>
</comment>
<proteinExistence type="inferred from homology"/>
<sequence>MTVVIETRGLTKRYRGGQLAVDRLDLAVPAGSVFGFLGPNGSGKTTTIRMLMGLIEPTAGTAAVLGRTMPRAARAVLPQVGALIEGPALYGYLNGRDNLLRYDSADPTADPRTRRARVAEALERVGLTAAGGKKAKAYSLGMKQRLGLAAALLQPRRLLVLDEPTNGLDPQGMREIRALVRELAGEGTTVFLSSHLLDEIEQVCTHAAVMARGRLLTQGTVAELAAGTRGRLAVTTPDPADAARVLKELGVTDVTVAGDRVSGELAVSGEGEPADPAELNAGLVRAGVRVRAFGVERASLEDAFVALTGEGFDVAG</sequence>
<dbReference type="InterPro" id="IPR003439">
    <property type="entry name" value="ABC_transporter-like_ATP-bd"/>
</dbReference>
<protein>
    <submittedName>
        <fullName evidence="6">ABC transporter ATP-binding protein</fullName>
    </submittedName>
</protein>
<accession>A0ABQ2E596</accession>
<dbReference type="GO" id="GO:0005524">
    <property type="term" value="F:ATP binding"/>
    <property type="evidence" value="ECO:0007669"/>
    <property type="project" value="UniProtKB-KW"/>
</dbReference>
<dbReference type="InterPro" id="IPR017871">
    <property type="entry name" value="ABC_transporter-like_CS"/>
</dbReference>
<keyword evidence="7" id="KW-1185">Reference proteome</keyword>
<evidence type="ECO:0000256" key="3">
    <source>
        <dbReference type="ARBA" id="ARBA00022741"/>
    </source>
</evidence>
<reference evidence="7" key="1">
    <citation type="journal article" date="2019" name="Int. J. Syst. Evol. Microbiol.">
        <title>The Global Catalogue of Microorganisms (GCM) 10K type strain sequencing project: providing services to taxonomists for standard genome sequencing and annotation.</title>
        <authorList>
            <consortium name="The Broad Institute Genomics Platform"/>
            <consortium name="The Broad Institute Genome Sequencing Center for Infectious Disease"/>
            <person name="Wu L."/>
            <person name="Ma J."/>
        </authorList>
    </citation>
    <scope>NUCLEOTIDE SEQUENCE [LARGE SCALE GENOMIC DNA]</scope>
    <source>
        <strain evidence="7">CGMCC 4.7275</strain>
    </source>
</reference>
<evidence type="ECO:0000313" key="7">
    <source>
        <dbReference type="Proteomes" id="UP000660265"/>
    </source>
</evidence>
<dbReference type="PROSITE" id="PS50893">
    <property type="entry name" value="ABC_TRANSPORTER_2"/>
    <property type="match status" value="1"/>
</dbReference>
<dbReference type="EMBL" id="BMMV01000007">
    <property type="protein sequence ID" value="GGJ94657.1"/>
    <property type="molecule type" value="Genomic_DNA"/>
</dbReference>
<dbReference type="Pfam" id="PF00005">
    <property type="entry name" value="ABC_tran"/>
    <property type="match status" value="1"/>
</dbReference>
<dbReference type="SUPFAM" id="SSF52540">
    <property type="entry name" value="P-loop containing nucleoside triphosphate hydrolases"/>
    <property type="match status" value="1"/>
</dbReference>
<keyword evidence="3" id="KW-0547">Nucleotide-binding</keyword>
<dbReference type="PANTHER" id="PTHR43335">
    <property type="entry name" value="ABC TRANSPORTER, ATP-BINDING PROTEIN"/>
    <property type="match status" value="1"/>
</dbReference>
<dbReference type="RefSeq" id="WP_189107711.1">
    <property type="nucleotide sequence ID" value="NZ_BMMV01000007.1"/>
</dbReference>
<evidence type="ECO:0000256" key="2">
    <source>
        <dbReference type="ARBA" id="ARBA00022448"/>
    </source>
</evidence>
<evidence type="ECO:0000256" key="1">
    <source>
        <dbReference type="ARBA" id="ARBA00005417"/>
    </source>
</evidence>
<keyword evidence="2" id="KW-0813">Transport</keyword>
<dbReference type="InterPro" id="IPR003593">
    <property type="entry name" value="AAA+_ATPase"/>
</dbReference>
<evidence type="ECO:0000259" key="5">
    <source>
        <dbReference type="PROSITE" id="PS50893"/>
    </source>
</evidence>
<gene>
    <name evidence="6" type="ORF">GCM10011583_27740</name>
</gene>
<dbReference type="Proteomes" id="UP000660265">
    <property type="component" value="Unassembled WGS sequence"/>
</dbReference>